<proteinExistence type="predicted"/>
<reference evidence="2" key="1">
    <citation type="submission" date="2022-03" db="EMBL/GenBank/DDBJ databases">
        <authorList>
            <person name="Tunstrom K."/>
        </authorList>
    </citation>
    <scope>NUCLEOTIDE SEQUENCE</scope>
</reference>
<accession>A0AAU9UJL7</accession>
<dbReference type="Pfam" id="PF07727">
    <property type="entry name" value="RVT_2"/>
    <property type="match status" value="1"/>
</dbReference>
<dbReference type="EMBL" id="CAKOGL010000017">
    <property type="protein sequence ID" value="CAH2097010.1"/>
    <property type="molecule type" value="Genomic_DNA"/>
</dbReference>
<organism evidence="2 3">
    <name type="scientific">Euphydryas editha</name>
    <name type="common">Edith's checkerspot</name>
    <dbReference type="NCBI Taxonomy" id="104508"/>
    <lineage>
        <taxon>Eukaryota</taxon>
        <taxon>Metazoa</taxon>
        <taxon>Ecdysozoa</taxon>
        <taxon>Arthropoda</taxon>
        <taxon>Hexapoda</taxon>
        <taxon>Insecta</taxon>
        <taxon>Pterygota</taxon>
        <taxon>Neoptera</taxon>
        <taxon>Endopterygota</taxon>
        <taxon>Lepidoptera</taxon>
        <taxon>Glossata</taxon>
        <taxon>Ditrysia</taxon>
        <taxon>Papilionoidea</taxon>
        <taxon>Nymphalidae</taxon>
        <taxon>Nymphalinae</taxon>
        <taxon>Euphydryas</taxon>
    </lineage>
</organism>
<dbReference type="PANTHER" id="PTHR11439">
    <property type="entry name" value="GAG-POL-RELATED RETROTRANSPOSON"/>
    <property type="match status" value="1"/>
</dbReference>
<keyword evidence="3" id="KW-1185">Reference proteome</keyword>
<evidence type="ECO:0000259" key="1">
    <source>
        <dbReference type="Pfam" id="PF07727"/>
    </source>
</evidence>
<dbReference type="Proteomes" id="UP001153954">
    <property type="component" value="Unassembled WGS sequence"/>
</dbReference>
<feature type="domain" description="Reverse transcriptase Ty1/copia-type" evidence="1">
    <location>
        <begin position="1"/>
        <end position="52"/>
    </location>
</feature>
<name>A0AAU9UJL7_EUPED</name>
<dbReference type="AlphaFoldDB" id="A0AAU9UJL7"/>
<gene>
    <name evidence="2" type="ORF">EEDITHA_LOCUS12284</name>
</gene>
<protein>
    <recommendedName>
        <fullName evidence="1">Reverse transcriptase Ty1/copia-type domain-containing protein</fullName>
    </recommendedName>
</protein>
<evidence type="ECO:0000313" key="2">
    <source>
        <dbReference type="EMBL" id="CAH2097010.1"/>
    </source>
</evidence>
<dbReference type="PANTHER" id="PTHR11439:SF463">
    <property type="entry name" value="REVERSE TRANSCRIPTASE TY1_COPIA-TYPE DOMAIN-CONTAINING PROTEIN"/>
    <property type="match status" value="1"/>
</dbReference>
<dbReference type="InterPro" id="IPR013103">
    <property type="entry name" value="RVT_2"/>
</dbReference>
<evidence type="ECO:0000313" key="3">
    <source>
        <dbReference type="Proteomes" id="UP001153954"/>
    </source>
</evidence>
<comment type="caution">
    <text evidence="2">The sequence shown here is derived from an EMBL/GenBank/DDBJ whole genome shotgun (WGS) entry which is preliminary data.</text>
</comment>
<sequence>MKELGAISKFLGIDVKQDLNSGVTIISQKDYLRNILSEYNMLDCKTLSLPIDKNFNFHILKRENSESVFIENKCRRLIGRLMYAAMGTRPDICAVVNILSRYQNSASTLLYKILLNILRYLKGTLDLCLIYYRDSNVDEIIGYVDSDWGGCNDLTIKMAQMATGNSRVKHLEIKLSFVKEKLDKNIIELRYINTSDQLADILTKALGGTLFRKLRDRLFSK</sequence>